<evidence type="ECO:0000313" key="3">
    <source>
        <dbReference type="Proteomes" id="UP000297734"/>
    </source>
</evidence>
<dbReference type="EMBL" id="QUZT01000047">
    <property type="protein sequence ID" value="TFY89728.1"/>
    <property type="molecule type" value="Genomic_DNA"/>
</dbReference>
<reference evidence="2 3" key="1">
    <citation type="journal article" date="2019" name="Syst. Appl. Microbiol.">
        <title>New species of pathogenic Pseudomonas isolated from citrus in Tunisia: Proposal of Pseudomonas kairouanensis sp. nov. and Pseudomonas nabeulensis sp. nov.</title>
        <authorList>
            <person name="Oueslati M."/>
            <person name="Mulet M."/>
            <person name="Gomila M."/>
            <person name="Berge O."/>
            <person name="Hajlaoui M.R."/>
            <person name="Lalucat J."/>
            <person name="Sadfi-Zouaoui N."/>
            <person name="Garcia-Valdes E."/>
        </authorList>
    </citation>
    <scope>NUCLEOTIDE SEQUENCE [LARGE SCALE GENOMIC DNA]</scope>
    <source>
        <strain evidence="2 3">E10B</strain>
    </source>
</reference>
<gene>
    <name evidence="2" type="ORF">DYL61_21990</name>
</gene>
<feature type="signal peptide" evidence="1">
    <location>
        <begin position="1"/>
        <end position="22"/>
    </location>
</feature>
<feature type="chain" id="PRO_5021390846" evidence="1">
    <location>
        <begin position="23"/>
        <end position="902"/>
    </location>
</feature>
<dbReference type="OrthoDB" id="9790784at2"/>
<accession>A0A4Z0AUX9</accession>
<proteinExistence type="predicted"/>
<dbReference type="RefSeq" id="WP_135310068.1">
    <property type="nucleotide sequence ID" value="NZ_QUZT01000047.1"/>
</dbReference>
<comment type="caution">
    <text evidence="2">The sequence shown here is derived from an EMBL/GenBank/DDBJ whole genome shotgun (WGS) entry which is preliminary data.</text>
</comment>
<evidence type="ECO:0000313" key="2">
    <source>
        <dbReference type="EMBL" id="TFY89728.1"/>
    </source>
</evidence>
<dbReference type="Gene3D" id="3.40.50.200">
    <property type="entry name" value="Peptidase S8/S53 domain"/>
    <property type="match status" value="1"/>
</dbReference>
<name>A0A4Z0AUX9_9PSED</name>
<dbReference type="GO" id="GO:0004252">
    <property type="term" value="F:serine-type endopeptidase activity"/>
    <property type="evidence" value="ECO:0007669"/>
    <property type="project" value="InterPro"/>
</dbReference>
<sequence length="902" mass="95828">MHKVIRNFTMTLLMCSIGNAYAAQEHNIIVELGQGLPQLQQSANSDYQQKNQLEALAQAIPEVRQTLAKLAKNTPEENREQARYGLYRQFFVDGKNLSTEQREQVLKSLRANPLIKTAEVHTTEDAPRVNRSLPVNVSRSTPSQRPAYLLAATPGNGYRLGGINSDAVNNLPGAQGNFARVVILTDSSWDMSHASLAQQSFHPLRPRERLACGLYWDVGRSGTQAAGIIADKNLGIVPAAQLMAAPSSWRGGIYFDDLNAANLKAGDVVVIDTATNENAPYFYPRDTCRGGTVCTLPLALAAGDENVLSSYMRNIEYLTEQKGVHVVINAGGGTKQLAESWASQFPGRYLPINLDNPALQGNFDRSRNDDGSILVGSINPRTGTAEGANYGSRIDVSTWGTSIKMADYQPGVKNLYTRYDADNPLDYRLSTWIIAGAVAKIQSIAFAKGLGPVPPRIMRQLLVDTGHDLVNATPGIARGKQPDVKAAVDKMLAAYANGFPPEPATPTIKRIVGVGFAAGDRGSSFGGARSNTTVTYTPVLNAAAKDVIFDWKVAPPLIIRNVNPETGELKVDVPAGVGTYWHQPPPRTTSVTLTTHEKNGITDTLSRSSSIVGVYTSDKTYAATWDVPDAIDAGQPTSFTVTPKPSGGSGYQIRWLAADLFPGVQEKTGTNAPYTIGVTAPPVTEDTHIKVEAGGTLQGSAAPIGTGFFLSKTVLVRAKPLEVQPLTGTLTVPASVVGGKEVLFSTDVKDVNGGGLSYKWTPPPSFIGATDRAVFSGFAPSVSQDMAGQVEVLVSDTKGQQLRLSQPVNVTANLPSVSILGPNAVASGQTVTLTAQVSNPPPGTLRYSWRMAPGFTGTPSNSPSLTLTAPQVTQPTTAVISVSAGVGMNQATASITLTIAPR</sequence>
<dbReference type="InterPro" id="IPR036852">
    <property type="entry name" value="Peptidase_S8/S53_dom_sf"/>
</dbReference>
<dbReference type="Proteomes" id="UP000297734">
    <property type="component" value="Unassembled WGS sequence"/>
</dbReference>
<organism evidence="2 3">
    <name type="scientific">Pseudomonas nabeulensis</name>
    <dbReference type="NCBI Taxonomy" id="2293833"/>
    <lineage>
        <taxon>Bacteria</taxon>
        <taxon>Pseudomonadati</taxon>
        <taxon>Pseudomonadota</taxon>
        <taxon>Gammaproteobacteria</taxon>
        <taxon>Pseudomonadales</taxon>
        <taxon>Pseudomonadaceae</taxon>
        <taxon>Pseudomonas</taxon>
    </lineage>
</organism>
<keyword evidence="1" id="KW-0732">Signal</keyword>
<keyword evidence="3" id="KW-1185">Reference proteome</keyword>
<dbReference type="AlphaFoldDB" id="A0A4Z0AUX9"/>
<dbReference type="GO" id="GO:0006508">
    <property type="term" value="P:proteolysis"/>
    <property type="evidence" value="ECO:0007669"/>
    <property type="project" value="InterPro"/>
</dbReference>
<evidence type="ECO:0000256" key="1">
    <source>
        <dbReference type="SAM" id="SignalP"/>
    </source>
</evidence>
<protein>
    <submittedName>
        <fullName evidence="2">Uncharacterized protein</fullName>
    </submittedName>
</protein>
<dbReference type="SUPFAM" id="SSF52743">
    <property type="entry name" value="Subtilisin-like"/>
    <property type="match status" value="1"/>
</dbReference>